<keyword evidence="3" id="KW-1185">Reference proteome</keyword>
<evidence type="ECO:0000259" key="1">
    <source>
        <dbReference type="Pfam" id="PF08768"/>
    </source>
</evidence>
<evidence type="ECO:0000313" key="2">
    <source>
        <dbReference type="EMBL" id="KAF9677025.1"/>
    </source>
</evidence>
<sequence length="121" mass="13571">MQKDNDSDPSSLPDINLKIPRAKHARVLILKLYSGEPVHAESGYWRPEPDGTIEIIIAQSSGLVEVPDKPIKLWSQLEGNASRAIFSQQFILFVRRLGKSTLDQLIRNLSPSELKTQIPLV</sequence>
<dbReference type="Gene3D" id="2.40.128.20">
    <property type="match status" value="1"/>
</dbReference>
<feature type="domain" description="THAP4-like heme-binding" evidence="1">
    <location>
        <begin position="33"/>
        <end position="66"/>
    </location>
</feature>
<accession>A0A835JT42</accession>
<dbReference type="Proteomes" id="UP000657918">
    <property type="component" value="Chromosome 8"/>
</dbReference>
<organism evidence="2 3">
    <name type="scientific">Salix dunnii</name>
    <dbReference type="NCBI Taxonomy" id="1413687"/>
    <lineage>
        <taxon>Eukaryota</taxon>
        <taxon>Viridiplantae</taxon>
        <taxon>Streptophyta</taxon>
        <taxon>Embryophyta</taxon>
        <taxon>Tracheophyta</taxon>
        <taxon>Spermatophyta</taxon>
        <taxon>Magnoliopsida</taxon>
        <taxon>eudicotyledons</taxon>
        <taxon>Gunneridae</taxon>
        <taxon>Pentapetalae</taxon>
        <taxon>rosids</taxon>
        <taxon>fabids</taxon>
        <taxon>Malpighiales</taxon>
        <taxon>Salicaceae</taxon>
        <taxon>Saliceae</taxon>
        <taxon>Salix</taxon>
    </lineage>
</organism>
<dbReference type="SUPFAM" id="SSF50814">
    <property type="entry name" value="Lipocalins"/>
    <property type="match status" value="1"/>
</dbReference>
<gene>
    <name evidence="2" type="ORF">SADUNF_Sadunf08G0064400</name>
</gene>
<dbReference type="AlphaFoldDB" id="A0A835JT42"/>
<comment type="caution">
    <text evidence="2">The sequence shown here is derived from an EMBL/GenBank/DDBJ whole genome shotgun (WGS) entry which is preliminary data.</text>
</comment>
<evidence type="ECO:0000313" key="3">
    <source>
        <dbReference type="Proteomes" id="UP000657918"/>
    </source>
</evidence>
<proteinExistence type="predicted"/>
<dbReference type="InterPro" id="IPR012674">
    <property type="entry name" value="Calycin"/>
</dbReference>
<dbReference type="Pfam" id="PF08768">
    <property type="entry name" value="THAP4_heme-bd"/>
    <property type="match status" value="1"/>
</dbReference>
<protein>
    <recommendedName>
        <fullName evidence="1">THAP4-like heme-binding domain-containing protein</fullName>
    </recommendedName>
</protein>
<dbReference type="InterPro" id="IPR014878">
    <property type="entry name" value="THAP4-like_heme-bd"/>
</dbReference>
<dbReference type="OrthoDB" id="58529at2759"/>
<name>A0A835JT42_9ROSI</name>
<reference evidence="2 3" key="1">
    <citation type="submission" date="2020-10" db="EMBL/GenBank/DDBJ databases">
        <title>Plant Genome Project.</title>
        <authorList>
            <person name="Zhang R.-G."/>
        </authorList>
    </citation>
    <scope>NUCLEOTIDE SEQUENCE [LARGE SCALE GENOMIC DNA]</scope>
    <source>
        <strain evidence="2">FAFU-HL-1</strain>
        <tissue evidence="2">Leaf</tissue>
    </source>
</reference>
<dbReference type="EMBL" id="JADGMS010000008">
    <property type="protein sequence ID" value="KAF9677025.1"/>
    <property type="molecule type" value="Genomic_DNA"/>
</dbReference>